<dbReference type="Gene3D" id="3.40.50.1000">
    <property type="entry name" value="HAD superfamily/HAD-like"/>
    <property type="match status" value="1"/>
</dbReference>
<comment type="cofactor">
    <cofactor evidence="1">
        <name>Mg(2+)</name>
        <dbReference type="ChEBI" id="CHEBI:18420"/>
    </cofactor>
</comment>
<keyword evidence="4" id="KW-0460">Magnesium</keyword>
<dbReference type="InterPro" id="IPR023214">
    <property type="entry name" value="HAD_sf"/>
</dbReference>
<evidence type="ECO:0000313" key="6">
    <source>
        <dbReference type="EMBL" id="GAA4947562.1"/>
    </source>
</evidence>
<dbReference type="PANTHER" id="PTHR46193">
    <property type="entry name" value="6-PHOSPHOGLUCONATE PHOSPHATASE"/>
    <property type="match status" value="1"/>
</dbReference>
<evidence type="ECO:0000256" key="2">
    <source>
        <dbReference type="ARBA" id="ARBA00006171"/>
    </source>
</evidence>
<dbReference type="SFLD" id="SFLDS00003">
    <property type="entry name" value="Haloacid_Dehalogenase"/>
    <property type="match status" value="1"/>
</dbReference>
<keyword evidence="3" id="KW-0479">Metal-binding</keyword>
<dbReference type="NCBIfam" id="TIGR01509">
    <property type="entry name" value="HAD-SF-IA-v3"/>
    <property type="match status" value="1"/>
</dbReference>
<protein>
    <recommendedName>
        <fullName evidence="8">Haloacid dehalogenase superfamily, subfamily IA, variant 3 with third motif having DD or ED/beta-phosphoglucomutase family hydrolase</fullName>
    </recommendedName>
</protein>
<evidence type="ECO:0000256" key="4">
    <source>
        <dbReference type="ARBA" id="ARBA00022842"/>
    </source>
</evidence>
<keyword evidence="7" id="KW-1185">Reference proteome</keyword>
<dbReference type="SUPFAM" id="SSF56784">
    <property type="entry name" value="HAD-like"/>
    <property type="match status" value="1"/>
</dbReference>
<evidence type="ECO:0000313" key="7">
    <source>
        <dbReference type="Proteomes" id="UP001499993"/>
    </source>
</evidence>
<dbReference type="Gene3D" id="1.10.150.240">
    <property type="entry name" value="Putative phosphatase, domain 2"/>
    <property type="match status" value="1"/>
</dbReference>
<reference evidence="7" key="1">
    <citation type="journal article" date="2019" name="Int. J. Syst. Evol. Microbiol.">
        <title>The Global Catalogue of Microorganisms (GCM) 10K type strain sequencing project: providing services to taxonomists for standard genome sequencing and annotation.</title>
        <authorList>
            <consortium name="The Broad Institute Genomics Platform"/>
            <consortium name="The Broad Institute Genome Sequencing Center for Infectious Disease"/>
            <person name="Wu L."/>
            <person name="Ma J."/>
        </authorList>
    </citation>
    <scope>NUCLEOTIDE SEQUENCE [LARGE SCALE GENOMIC DNA]</scope>
    <source>
        <strain evidence="7">JCM 18123</strain>
    </source>
</reference>
<proteinExistence type="inferred from homology"/>
<dbReference type="RefSeq" id="WP_345557362.1">
    <property type="nucleotide sequence ID" value="NZ_BAABIK010000019.1"/>
</dbReference>
<dbReference type="Pfam" id="PF00702">
    <property type="entry name" value="Hydrolase"/>
    <property type="match status" value="1"/>
</dbReference>
<sequence>METTSDAVIAAEEITAAAFDMDGVVTDTASVHAAAWKRTFDDFLRAHARSRGEAFVPFDLRGDYLAHVDGRSRLDGVRAFLASRAIELPGEHPCADARTMTVEALGDRKERCFLDYVRTYGVTAYPSTIELITTLRHAGIATAIVSASRNCAAIVKAAGAAGLFDVRVDGRDAERLRLPGKPDPALFLEAARRMGVPPARTAVVEDSPAGVEAGALGGFGLVVGVDRSGRAAELLARGAGVVVSDLAELAVAGVRG</sequence>
<evidence type="ECO:0000256" key="3">
    <source>
        <dbReference type="ARBA" id="ARBA00022723"/>
    </source>
</evidence>
<dbReference type="InterPro" id="IPR051600">
    <property type="entry name" value="Beta-PGM-like"/>
</dbReference>
<dbReference type="SFLD" id="SFLDG01129">
    <property type="entry name" value="C1.5:_HAD__Beta-PGM__Phosphata"/>
    <property type="match status" value="1"/>
</dbReference>
<comment type="caution">
    <text evidence="6">The sequence shown here is derived from an EMBL/GenBank/DDBJ whole genome shotgun (WGS) entry which is preliminary data.</text>
</comment>
<name>A0ABP9GQQ6_9ACTN</name>
<dbReference type="PANTHER" id="PTHR46193:SF18">
    <property type="entry name" value="HEXITOL PHOSPHATASE B"/>
    <property type="match status" value="1"/>
</dbReference>
<accession>A0ABP9GQQ6</accession>
<keyword evidence="5" id="KW-0119">Carbohydrate metabolism</keyword>
<dbReference type="InterPro" id="IPR036412">
    <property type="entry name" value="HAD-like_sf"/>
</dbReference>
<organism evidence="6 7">
    <name type="scientific">Streptomonospora halophila</name>
    <dbReference type="NCBI Taxonomy" id="427369"/>
    <lineage>
        <taxon>Bacteria</taxon>
        <taxon>Bacillati</taxon>
        <taxon>Actinomycetota</taxon>
        <taxon>Actinomycetes</taxon>
        <taxon>Streptosporangiales</taxon>
        <taxon>Nocardiopsidaceae</taxon>
        <taxon>Streptomonospora</taxon>
    </lineage>
</organism>
<dbReference type="Proteomes" id="UP001499993">
    <property type="component" value="Unassembled WGS sequence"/>
</dbReference>
<evidence type="ECO:0000256" key="5">
    <source>
        <dbReference type="ARBA" id="ARBA00023277"/>
    </source>
</evidence>
<evidence type="ECO:0000256" key="1">
    <source>
        <dbReference type="ARBA" id="ARBA00001946"/>
    </source>
</evidence>
<comment type="similarity">
    <text evidence="2">Belongs to the HAD-like hydrolase superfamily. CbbY/CbbZ/Gph/YieH family.</text>
</comment>
<dbReference type="InterPro" id="IPR006439">
    <property type="entry name" value="HAD-SF_hydro_IA"/>
</dbReference>
<dbReference type="EMBL" id="BAABIK010000019">
    <property type="protein sequence ID" value="GAA4947562.1"/>
    <property type="molecule type" value="Genomic_DNA"/>
</dbReference>
<gene>
    <name evidence="6" type="ORF">GCM10023224_34060</name>
</gene>
<evidence type="ECO:0008006" key="8">
    <source>
        <dbReference type="Google" id="ProtNLM"/>
    </source>
</evidence>
<dbReference type="InterPro" id="IPR023198">
    <property type="entry name" value="PGP-like_dom2"/>
</dbReference>